<accession>A0ABP1J5B2</accession>
<feature type="coiled-coil region" evidence="1">
    <location>
        <begin position="121"/>
        <end position="168"/>
    </location>
</feature>
<protein>
    <submittedName>
        <fullName evidence="2">Hypothetical_protein</fullName>
    </submittedName>
</protein>
<reference evidence="2 3" key="1">
    <citation type="submission" date="2024-07" db="EMBL/GenBank/DDBJ databases">
        <authorList>
            <person name="Akdeniz Z."/>
        </authorList>
    </citation>
    <scope>NUCLEOTIDE SEQUENCE [LARGE SCALE GENOMIC DNA]</scope>
</reference>
<gene>
    <name evidence="2" type="ORF">HINF_LOCUS33117</name>
</gene>
<comment type="caution">
    <text evidence="2">The sequence shown here is derived from an EMBL/GenBank/DDBJ whole genome shotgun (WGS) entry which is preliminary data.</text>
</comment>
<evidence type="ECO:0000256" key="1">
    <source>
        <dbReference type="SAM" id="Coils"/>
    </source>
</evidence>
<keyword evidence="1" id="KW-0175">Coiled coil</keyword>
<sequence>MRYRQTLRILIQITYRCCNQLIRLLQILQSIYRVYLVQSISYSQIAHSIIRTLYHLSSQKSQTERDLQNAIIFSLPNSKTLKCVNSVFNLRQFDEQTSSIQSLFILNCRFERFSFLQFPNLERVNSSNEKLVQTFQRYKDEKDAQNEMNQMNQQIVRKENQRQTDKQLFVKDLHKQLHNIEIKVGRGIE</sequence>
<dbReference type="EMBL" id="CAXDID020000114">
    <property type="protein sequence ID" value="CAL6030240.1"/>
    <property type="molecule type" value="Genomic_DNA"/>
</dbReference>
<evidence type="ECO:0000313" key="2">
    <source>
        <dbReference type="EMBL" id="CAL6030240.1"/>
    </source>
</evidence>
<keyword evidence="3" id="KW-1185">Reference proteome</keyword>
<organism evidence="2 3">
    <name type="scientific">Hexamita inflata</name>
    <dbReference type="NCBI Taxonomy" id="28002"/>
    <lineage>
        <taxon>Eukaryota</taxon>
        <taxon>Metamonada</taxon>
        <taxon>Diplomonadida</taxon>
        <taxon>Hexamitidae</taxon>
        <taxon>Hexamitinae</taxon>
        <taxon>Hexamita</taxon>
    </lineage>
</organism>
<dbReference type="Proteomes" id="UP001642409">
    <property type="component" value="Unassembled WGS sequence"/>
</dbReference>
<evidence type="ECO:0000313" key="3">
    <source>
        <dbReference type="Proteomes" id="UP001642409"/>
    </source>
</evidence>
<proteinExistence type="predicted"/>
<name>A0ABP1J5B2_9EUKA</name>